<dbReference type="AlphaFoldDB" id="A0A2M4D716"/>
<organism evidence="3">
    <name type="scientific">Anopheles darlingi</name>
    <name type="common">Mosquito</name>
    <dbReference type="NCBI Taxonomy" id="43151"/>
    <lineage>
        <taxon>Eukaryota</taxon>
        <taxon>Metazoa</taxon>
        <taxon>Ecdysozoa</taxon>
        <taxon>Arthropoda</taxon>
        <taxon>Hexapoda</taxon>
        <taxon>Insecta</taxon>
        <taxon>Pterygota</taxon>
        <taxon>Neoptera</taxon>
        <taxon>Endopterygota</taxon>
        <taxon>Diptera</taxon>
        <taxon>Nematocera</taxon>
        <taxon>Culicoidea</taxon>
        <taxon>Culicidae</taxon>
        <taxon>Anophelinae</taxon>
        <taxon>Anopheles</taxon>
    </lineage>
</organism>
<evidence type="ECO:0000256" key="1">
    <source>
        <dbReference type="SAM" id="Phobius"/>
    </source>
</evidence>
<keyword evidence="1" id="KW-0812">Transmembrane</keyword>
<reference evidence="3" key="1">
    <citation type="submission" date="2018-01" db="EMBL/GenBank/DDBJ databases">
        <title>An insight into the sialome of Amazonian anophelines.</title>
        <authorList>
            <person name="Ribeiro J.M."/>
            <person name="Scarpassa V."/>
            <person name="Calvo E."/>
        </authorList>
    </citation>
    <scope>NUCLEOTIDE SEQUENCE</scope>
</reference>
<keyword evidence="1" id="KW-0472">Membrane</keyword>
<feature type="chain" id="PRO_5014753352" description="Secreted protein" evidence="2">
    <location>
        <begin position="17"/>
        <end position="81"/>
    </location>
</feature>
<evidence type="ECO:0000313" key="3">
    <source>
        <dbReference type="EMBL" id="MBW73374.1"/>
    </source>
</evidence>
<evidence type="ECO:0008006" key="4">
    <source>
        <dbReference type="Google" id="ProtNLM"/>
    </source>
</evidence>
<dbReference type="EMBL" id="GGFL01009196">
    <property type="protein sequence ID" value="MBW73374.1"/>
    <property type="molecule type" value="Transcribed_RNA"/>
</dbReference>
<evidence type="ECO:0000256" key="2">
    <source>
        <dbReference type="SAM" id="SignalP"/>
    </source>
</evidence>
<protein>
    <recommendedName>
        <fullName evidence="4">Secreted protein</fullName>
    </recommendedName>
</protein>
<keyword evidence="1" id="KW-1133">Transmembrane helix</keyword>
<sequence>MYSVLCFFLSPSLSLSFSSSLLQLFMETSTPSGSVALFVPYVTIDTILLVSFLYLYYYFSVCMVPSRISAHALSRTQQGPV</sequence>
<keyword evidence="2" id="KW-0732">Signal</keyword>
<accession>A0A2M4D716</accession>
<proteinExistence type="predicted"/>
<feature type="signal peptide" evidence="2">
    <location>
        <begin position="1"/>
        <end position="16"/>
    </location>
</feature>
<feature type="transmembrane region" description="Helical" evidence="1">
    <location>
        <begin position="36"/>
        <end position="59"/>
    </location>
</feature>
<name>A0A2M4D716_ANODA</name>